<protein>
    <submittedName>
        <fullName evidence="1">Uncharacterized protein</fullName>
    </submittedName>
</protein>
<organism evidence="1 2">
    <name type="scientific">Pluteus cervinus</name>
    <dbReference type="NCBI Taxonomy" id="181527"/>
    <lineage>
        <taxon>Eukaryota</taxon>
        <taxon>Fungi</taxon>
        <taxon>Dikarya</taxon>
        <taxon>Basidiomycota</taxon>
        <taxon>Agaricomycotina</taxon>
        <taxon>Agaricomycetes</taxon>
        <taxon>Agaricomycetidae</taxon>
        <taxon>Agaricales</taxon>
        <taxon>Pluteineae</taxon>
        <taxon>Pluteaceae</taxon>
        <taxon>Pluteus</taxon>
    </lineage>
</organism>
<accession>A0ACD3AVV6</accession>
<name>A0ACD3AVV6_9AGAR</name>
<reference evidence="1 2" key="1">
    <citation type="journal article" date="2019" name="Nat. Ecol. Evol.">
        <title>Megaphylogeny resolves global patterns of mushroom evolution.</title>
        <authorList>
            <person name="Varga T."/>
            <person name="Krizsan K."/>
            <person name="Foldi C."/>
            <person name="Dima B."/>
            <person name="Sanchez-Garcia M."/>
            <person name="Sanchez-Ramirez S."/>
            <person name="Szollosi G.J."/>
            <person name="Szarkandi J.G."/>
            <person name="Papp V."/>
            <person name="Albert L."/>
            <person name="Andreopoulos W."/>
            <person name="Angelini C."/>
            <person name="Antonin V."/>
            <person name="Barry K.W."/>
            <person name="Bougher N.L."/>
            <person name="Buchanan P."/>
            <person name="Buyck B."/>
            <person name="Bense V."/>
            <person name="Catcheside P."/>
            <person name="Chovatia M."/>
            <person name="Cooper J."/>
            <person name="Damon W."/>
            <person name="Desjardin D."/>
            <person name="Finy P."/>
            <person name="Geml J."/>
            <person name="Haridas S."/>
            <person name="Hughes K."/>
            <person name="Justo A."/>
            <person name="Karasinski D."/>
            <person name="Kautmanova I."/>
            <person name="Kiss B."/>
            <person name="Kocsube S."/>
            <person name="Kotiranta H."/>
            <person name="LaButti K.M."/>
            <person name="Lechner B.E."/>
            <person name="Liimatainen K."/>
            <person name="Lipzen A."/>
            <person name="Lukacs Z."/>
            <person name="Mihaltcheva S."/>
            <person name="Morgado L.N."/>
            <person name="Niskanen T."/>
            <person name="Noordeloos M.E."/>
            <person name="Ohm R.A."/>
            <person name="Ortiz-Santana B."/>
            <person name="Ovrebo C."/>
            <person name="Racz N."/>
            <person name="Riley R."/>
            <person name="Savchenko A."/>
            <person name="Shiryaev A."/>
            <person name="Soop K."/>
            <person name="Spirin V."/>
            <person name="Szebenyi C."/>
            <person name="Tomsovsky M."/>
            <person name="Tulloss R.E."/>
            <person name="Uehling J."/>
            <person name="Grigoriev I.V."/>
            <person name="Vagvolgyi C."/>
            <person name="Papp T."/>
            <person name="Martin F.M."/>
            <person name="Miettinen O."/>
            <person name="Hibbett D.S."/>
            <person name="Nagy L.G."/>
        </authorList>
    </citation>
    <scope>NUCLEOTIDE SEQUENCE [LARGE SCALE GENOMIC DNA]</scope>
    <source>
        <strain evidence="1 2">NL-1719</strain>
    </source>
</reference>
<gene>
    <name evidence="1" type="ORF">BDN72DRAFT_959219</name>
</gene>
<dbReference type="EMBL" id="ML208322">
    <property type="protein sequence ID" value="TFK69906.1"/>
    <property type="molecule type" value="Genomic_DNA"/>
</dbReference>
<evidence type="ECO:0000313" key="2">
    <source>
        <dbReference type="Proteomes" id="UP000308600"/>
    </source>
</evidence>
<evidence type="ECO:0000313" key="1">
    <source>
        <dbReference type="EMBL" id="TFK69906.1"/>
    </source>
</evidence>
<proteinExistence type="predicted"/>
<dbReference type="Proteomes" id="UP000308600">
    <property type="component" value="Unassembled WGS sequence"/>
</dbReference>
<keyword evidence="2" id="KW-1185">Reference proteome</keyword>
<sequence>MSRCSTGTGTTISYPDNPPETVLGHAVNALGKENFEADRYAYIDALITFSLFFTHLRSDNQRALPLDDTLDLGCLAITEEEGSHIYQTCHRSIPKDQPLEPTRQSCRETASSIQEKFPRLFEETDVEIMTGLLLRYFLSYSEDSPVRVRKTTKTGDDGVRTLCAELKAIRQIPALTYILSANGLVSSNEAESGGLFILQGQPGTAEKRLILGPFRFLHHDCQPNCQILPVPDSRACTLRTLREIRKGETLTVSYTADVYLEPPGPKVGECRCASCCPDNPPGIPKSDSTDLPDTSASTGTKKRRRHTRRAKRGSGQNRAKRKRLEQETATDEPELEDGEVQSDTDHPAGQERAKRRKLEQAQDLGSDVLEDGEVQLEEKCDTENEEGEVC</sequence>